<evidence type="ECO:0000313" key="3">
    <source>
        <dbReference type="Proteomes" id="UP000177697"/>
    </source>
</evidence>
<dbReference type="InterPro" id="IPR008910">
    <property type="entry name" value="MSC_TM_helix"/>
</dbReference>
<sequence length="228" mass="24237">MTIATWSDVLSLSFKNLWLGVIGFVPNLVIAIVIVLLGWGIGVLLGRVVSQVVKAIKVDEALRRAGVEDFLNKGGLNLNAGNFLGALVRWFVILVFLVAAFDILHLSQVTLFLKDILNYLPQVIVAVLILIAAGYVADAMKKVVLSSAMTADLTSAGFLATVTKWVIWVFAVLVALSQLGIASGFIQTIFTGLVVALSLGLGLSFGLGGQEAASRVVERVGKEISSKK</sequence>
<feature type="transmembrane region" description="Helical" evidence="1">
    <location>
        <begin position="83"/>
        <end position="104"/>
    </location>
</feature>
<dbReference type="Pfam" id="PF05552">
    <property type="entry name" value="MS_channel_1st_1"/>
    <property type="match status" value="2"/>
</dbReference>
<evidence type="ECO:0008006" key="4">
    <source>
        <dbReference type="Google" id="ProtNLM"/>
    </source>
</evidence>
<keyword evidence="1" id="KW-1133">Transmembrane helix</keyword>
<dbReference type="GO" id="GO:0008381">
    <property type="term" value="F:mechanosensitive monoatomic ion channel activity"/>
    <property type="evidence" value="ECO:0007669"/>
    <property type="project" value="InterPro"/>
</dbReference>
<dbReference type="PANTHER" id="PTHR30221:SF1">
    <property type="entry name" value="SMALL-CONDUCTANCE MECHANOSENSITIVE CHANNEL"/>
    <property type="match status" value="1"/>
</dbReference>
<keyword evidence="1" id="KW-0812">Transmembrane</keyword>
<dbReference type="EMBL" id="MHWW01000024">
    <property type="protein sequence ID" value="OHB14300.1"/>
    <property type="molecule type" value="Genomic_DNA"/>
</dbReference>
<accession>A0A1G2UY42</accession>
<gene>
    <name evidence="2" type="ORF">A2431_02415</name>
</gene>
<dbReference type="AlphaFoldDB" id="A0A1G2UY42"/>
<feature type="transmembrane region" description="Helical" evidence="1">
    <location>
        <begin position="17"/>
        <end position="41"/>
    </location>
</feature>
<feature type="transmembrane region" description="Helical" evidence="1">
    <location>
        <begin position="188"/>
        <end position="207"/>
    </location>
</feature>
<dbReference type="InterPro" id="IPR011014">
    <property type="entry name" value="MscS_channel_TM-2"/>
</dbReference>
<feature type="transmembrane region" description="Helical" evidence="1">
    <location>
        <begin position="116"/>
        <end position="136"/>
    </location>
</feature>
<keyword evidence="1" id="KW-0472">Membrane</keyword>
<name>A0A1G2UY42_9BACT</name>
<organism evidence="2 3">
    <name type="scientific">Candidatus Zambryskibacteria bacterium RIFOXYC1_FULL_39_10</name>
    <dbReference type="NCBI Taxonomy" id="1802779"/>
    <lineage>
        <taxon>Bacteria</taxon>
        <taxon>Candidatus Zambryskiibacteriota</taxon>
    </lineage>
</organism>
<evidence type="ECO:0000256" key="1">
    <source>
        <dbReference type="SAM" id="Phobius"/>
    </source>
</evidence>
<feature type="transmembrane region" description="Helical" evidence="1">
    <location>
        <begin position="156"/>
        <end position="176"/>
    </location>
</feature>
<dbReference type="Gene3D" id="1.10.287.1260">
    <property type="match status" value="2"/>
</dbReference>
<dbReference type="GO" id="GO:0016020">
    <property type="term" value="C:membrane"/>
    <property type="evidence" value="ECO:0007669"/>
    <property type="project" value="InterPro"/>
</dbReference>
<protein>
    <recommendedName>
        <fullName evidence="4">Small-conductance mechanosensitive ion channel</fullName>
    </recommendedName>
</protein>
<reference evidence="2 3" key="1">
    <citation type="journal article" date="2016" name="Nat. Commun.">
        <title>Thousands of microbial genomes shed light on interconnected biogeochemical processes in an aquifer system.</title>
        <authorList>
            <person name="Anantharaman K."/>
            <person name="Brown C.T."/>
            <person name="Hug L.A."/>
            <person name="Sharon I."/>
            <person name="Castelle C.J."/>
            <person name="Probst A.J."/>
            <person name="Thomas B.C."/>
            <person name="Singh A."/>
            <person name="Wilkins M.J."/>
            <person name="Karaoz U."/>
            <person name="Brodie E.L."/>
            <person name="Williams K.H."/>
            <person name="Hubbard S.S."/>
            <person name="Banfield J.F."/>
        </authorList>
    </citation>
    <scope>NUCLEOTIDE SEQUENCE [LARGE SCALE GENOMIC DNA]</scope>
</reference>
<proteinExistence type="predicted"/>
<comment type="caution">
    <text evidence="2">The sequence shown here is derived from an EMBL/GenBank/DDBJ whole genome shotgun (WGS) entry which is preliminary data.</text>
</comment>
<dbReference type="Proteomes" id="UP000177697">
    <property type="component" value="Unassembled WGS sequence"/>
</dbReference>
<dbReference type="SUPFAM" id="SSF82861">
    <property type="entry name" value="Mechanosensitive channel protein MscS (YggB), transmembrane region"/>
    <property type="match status" value="1"/>
</dbReference>
<dbReference type="PANTHER" id="PTHR30221">
    <property type="entry name" value="SMALL-CONDUCTANCE MECHANOSENSITIVE CHANNEL"/>
    <property type="match status" value="1"/>
</dbReference>
<evidence type="ECO:0000313" key="2">
    <source>
        <dbReference type="EMBL" id="OHB14300.1"/>
    </source>
</evidence>
<dbReference type="InterPro" id="IPR045275">
    <property type="entry name" value="MscS_archaea/bacteria_type"/>
</dbReference>